<reference evidence="5" key="1">
    <citation type="submission" date="2016-10" db="EMBL/GenBank/DDBJ databases">
        <authorList>
            <person name="Varghese N."/>
            <person name="Submissions S."/>
        </authorList>
    </citation>
    <scope>NUCLEOTIDE SEQUENCE [LARGE SCALE GENOMIC DNA]</scope>
    <source>
        <strain evidence="5">Jip14</strain>
    </source>
</reference>
<proteinExistence type="predicted"/>
<dbReference type="AlphaFoldDB" id="A0A1H7PTD6"/>
<dbReference type="Pfam" id="PF17165">
    <property type="entry name" value="DUF5121"/>
    <property type="match status" value="1"/>
</dbReference>
<dbReference type="RefSeq" id="WP_090606059.1">
    <property type="nucleotide sequence ID" value="NZ_FNZR01000005.1"/>
</dbReference>
<dbReference type="EMBL" id="FNZR01000005">
    <property type="protein sequence ID" value="SEL39022.1"/>
    <property type="molecule type" value="Genomic_DNA"/>
</dbReference>
<evidence type="ECO:0000259" key="2">
    <source>
        <dbReference type="Pfam" id="PF17163"/>
    </source>
</evidence>
<feature type="domain" description="DUF5121" evidence="3">
    <location>
        <begin position="315"/>
        <end position="431"/>
    </location>
</feature>
<dbReference type="InterPro" id="IPR033430">
    <property type="entry name" value="DUF5121"/>
</dbReference>
<dbReference type="InterPro" id="IPR033429">
    <property type="entry name" value="DUF5125"/>
</dbReference>
<evidence type="ECO:0008006" key="6">
    <source>
        <dbReference type="Google" id="ProtNLM"/>
    </source>
</evidence>
<sequence>MKTPVIILLVLSGFMTMNACKKEEQKAPGNPVINTKTEFSSAYFGDSLQFTVGVSDDARIPLSTLKARLYYSDELVSETVIRTKEEGDYSGKIFVPYHANVANGTATLKLALQNINFTIREETYELPLERPDYPYLTLVAEDTEYRMERTGLYTYAAATTFPAKVNGYIKTPAYGDNGNELTFGWEENAVKEGSTNNIPFSNAFSGDYTITFNTLNYEAAPFIIAYAINQTVMDRVDDNTYRVDLALNHEEQVVIDGFDDLDAWWIDPDYFARDASGNLLFQPKAGNYRITADFNHEYFIVEALNGADLATLQADGSGAAWIIGEGIGKPAVATNAVGWTTEKALCMAPIADKIYQITVVAGTTVSADNINFKFFHQKGWGGEFTNAALSTTSDLIFVGDGSNGRDPGNLGITEGQTLEAGATYVFTLDLTQGSDQGVLTVEKK</sequence>
<dbReference type="Pfam" id="PF16408">
    <property type="entry name" value="DUF5016"/>
    <property type="match status" value="1"/>
</dbReference>
<feature type="domain" description="DUF5125" evidence="2">
    <location>
        <begin position="125"/>
        <end position="310"/>
    </location>
</feature>
<feature type="domain" description="DUF5016" evidence="1">
    <location>
        <begin position="1"/>
        <end position="120"/>
    </location>
</feature>
<dbReference type="OrthoDB" id="1004111at2"/>
<keyword evidence="5" id="KW-1185">Reference proteome</keyword>
<accession>A0A1H7PTD6</accession>
<dbReference type="Proteomes" id="UP000198916">
    <property type="component" value="Unassembled WGS sequence"/>
</dbReference>
<protein>
    <recommendedName>
        <fullName evidence="6">DUF5125 domain-containing protein</fullName>
    </recommendedName>
</protein>
<name>A0A1H7PTD6_9SPHI</name>
<evidence type="ECO:0000259" key="1">
    <source>
        <dbReference type="Pfam" id="PF16408"/>
    </source>
</evidence>
<dbReference type="Gene3D" id="2.60.40.3620">
    <property type="match status" value="1"/>
</dbReference>
<dbReference type="STRING" id="332977.SAMN05421740_10510"/>
<dbReference type="Pfam" id="PF17163">
    <property type="entry name" value="DUF5125"/>
    <property type="match status" value="1"/>
</dbReference>
<organism evidence="4 5">
    <name type="scientific">Parapedobacter koreensis</name>
    <dbReference type="NCBI Taxonomy" id="332977"/>
    <lineage>
        <taxon>Bacteria</taxon>
        <taxon>Pseudomonadati</taxon>
        <taxon>Bacteroidota</taxon>
        <taxon>Sphingobacteriia</taxon>
        <taxon>Sphingobacteriales</taxon>
        <taxon>Sphingobacteriaceae</taxon>
        <taxon>Parapedobacter</taxon>
    </lineage>
</organism>
<gene>
    <name evidence="4" type="ORF">SAMN05421740_10510</name>
</gene>
<dbReference type="InterPro" id="IPR032184">
    <property type="entry name" value="DUF5016"/>
</dbReference>
<evidence type="ECO:0000313" key="4">
    <source>
        <dbReference type="EMBL" id="SEL39022.1"/>
    </source>
</evidence>
<evidence type="ECO:0000259" key="3">
    <source>
        <dbReference type="Pfam" id="PF17165"/>
    </source>
</evidence>
<evidence type="ECO:0000313" key="5">
    <source>
        <dbReference type="Proteomes" id="UP000198916"/>
    </source>
</evidence>